<evidence type="ECO:0000313" key="1">
    <source>
        <dbReference type="EMBL" id="KAG0410921.1"/>
    </source>
</evidence>
<evidence type="ECO:0000313" key="2">
    <source>
        <dbReference type="Proteomes" id="UP000805193"/>
    </source>
</evidence>
<proteinExistence type="predicted"/>
<organism evidence="1 2">
    <name type="scientific">Ixodes persulcatus</name>
    <name type="common">Taiga tick</name>
    <dbReference type="NCBI Taxonomy" id="34615"/>
    <lineage>
        <taxon>Eukaryota</taxon>
        <taxon>Metazoa</taxon>
        <taxon>Ecdysozoa</taxon>
        <taxon>Arthropoda</taxon>
        <taxon>Chelicerata</taxon>
        <taxon>Arachnida</taxon>
        <taxon>Acari</taxon>
        <taxon>Parasitiformes</taxon>
        <taxon>Ixodida</taxon>
        <taxon>Ixodoidea</taxon>
        <taxon>Ixodidae</taxon>
        <taxon>Ixodinae</taxon>
        <taxon>Ixodes</taxon>
    </lineage>
</organism>
<keyword evidence="2" id="KW-1185">Reference proteome</keyword>
<dbReference type="Proteomes" id="UP000805193">
    <property type="component" value="Unassembled WGS sequence"/>
</dbReference>
<dbReference type="EMBL" id="JABSTQ010011473">
    <property type="protein sequence ID" value="KAG0410921.1"/>
    <property type="molecule type" value="Genomic_DNA"/>
</dbReference>
<gene>
    <name evidence="1" type="ORF">HPB47_011947</name>
</gene>
<comment type="caution">
    <text evidence="1">The sequence shown here is derived from an EMBL/GenBank/DDBJ whole genome shotgun (WGS) entry which is preliminary data.</text>
</comment>
<reference evidence="1 2" key="1">
    <citation type="journal article" date="2020" name="Cell">
        <title>Large-Scale Comparative Analyses of Tick Genomes Elucidate Their Genetic Diversity and Vector Capacities.</title>
        <authorList>
            <consortium name="Tick Genome and Microbiome Consortium (TIGMIC)"/>
            <person name="Jia N."/>
            <person name="Wang J."/>
            <person name="Shi W."/>
            <person name="Du L."/>
            <person name="Sun Y."/>
            <person name="Zhan W."/>
            <person name="Jiang J.F."/>
            <person name="Wang Q."/>
            <person name="Zhang B."/>
            <person name="Ji P."/>
            <person name="Bell-Sakyi L."/>
            <person name="Cui X.M."/>
            <person name="Yuan T.T."/>
            <person name="Jiang B.G."/>
            <person name="Yang W.F."/>
            <person name="Lam T.T."/>
            <person name="Chang Q.C."/>
            <person name="Ding S.J."/>
            <person name="Wang X.J."/>
            <person name="Zhu J.G."/>
            <person name="Ruan X.D."/>
            <person name="Zhao L."/>
            <person name="Wei J.T."/>
            <person name="Ye R.Z."/>
            <person name="Que T.C."/>
            <person name="Du C.H."/>
            <person name="Zhou Y.H."/>
            <person name="Cheng J.X."/>
            <person name="Dai P.F."/>
            <person name="Guo W.B."/>
            <person name="Han X.H."/>
            <person name="Huang E.J."/>
            <person name="Li L.F."/>
            <person name="Wei W."/>
            <person name="Gao Y.C."/>
            <person name="Liu J.Z."/>
            <person name="Shao H.Z."/>
            <person name="Wang X."/>
            <person name="Wang C.C."/>
            <person name="Yang T.C."/>
            <person name="Huo Q.B."/>
            <person name="Li W."/>
            <person name="Chen H.Y."/>
            <person name="Chen S.E."/>
            <person name="Zhou L.G."/>
            <person name="Ni X.B."/>
            <person name="Tian J.H."/>
            <person name="Sheng Y."/>
            <person name="Liu T."/>
            <person name="Pan Y.S."/>
            <person name="Xia L.Y."/>
            <person name="Li J."/>
            <person name="Zhao F."/>
            <person name="Cao W.C."/>
        </authorList>
    </citation>
    <scope>NUCLEOTIDE SEQUENCE [LARGE SCALE GENOMIC DNA]</scope>
    <source>
        <strain evidence="1">Iper-2018</strain>
    </source>
</reference>
<protein>
    <submittedName>
        <fullName evidence="1">Uncharacterized protein</fullName>
    </submittedName>
</protein>
<accession>A0AC60NUT7</accession>
<sequence>MATRANPKPHPTRETKHLPPPTRSPSRPCGGKQAPETDHRLRAASMAPDKWPRLSVAITLFAVLLSCTVGTSLAATVARPSPRVVRTKYGQLRGKIVTPSARYGAHLPPVEVFMGVPYVSPPLGTLRFMPPVNSPHWDDVRVADAPGPACPQRLPDFLKNDSATAAAAAKMPSGRLDQLRRLAQASLGNTSEDCLHLNIYTPASGQSVRTLEVGLQ</sequence>
<name>A0AC60NUT7_IXOPE</name>